<proteinExistence type="predicted"/>
<keyword evidence="2" id="KW-1185">Reference proteome</keyword>
<dbReference type="EMBL" id="WNXC01000002">
    <property type="protein sequence ID" value="MBB2149162.1"/>
    <property type="molecule type" value="Genomic_DNA"/>
</dbReference>
<evidence type="ECO:0000313" key="1">
    <source>
        <dbReference type="EMBL" id="MBB2149162.1"/>
    </source>
</evidence>
<dbReference type="RefSeq" id="WP_182956291.1">
    <property type="nucleotide sequence ID" value="NZ_WNXC01000002.1"/>
</dbReference>
<name>A0ABR6EV62_9SPHI</name>
<protein>
    <submittedName>
        <fullName evidence="1">Uncharacterized protein</fullName>
    </submittedName>
</protein>
<sequence length="317" mass="35738">MIIADIIAEFGAYYIKNDSNMARLVKQLNRQSKTDTVLTPFFTDDTIYRASEGRMGRVLQPFQKAWTPIGTIKFVPVAIEMFKMKVDTQEYPDDLEGTWLGFLAGDQINRAEWPFVRWFIEVYLLPQALEDYEMNEIYKGVFAAPTPGTAGAAGTSMNGIRKAINDQVTAGRISPIVMGAMPSTQDDALVDYIEKFVDSIDKRYWNIPMQLAVQEAGERAFRRALRAKYGQNTDFAGTSTLVPETNITIVGLPSMNGSGKIWCTPQSNALHLKKKTQNQKNVQIENVDRLVKMYTDWHSGVGFVIPELVWTNDQDLV</sequence>
<comment type="caution">
    <text evidence="1">The sequence shown here is derived from an EMBL/GenBank/DDBJ whole genome shotgun (WGS) entry which is preliminary data.</text>
</comment>
<gene>
    <name evidence="1" type="ORF">GM920_09605</name>
</gene>
<evidence type="ECO:0000313" key="2">
    <source>
        <dbReference type="Proteomes" id="UP000636110"/>
    </source>
</evidence>
<accession>A0ABR6EV62</accession>
<reference evidence="1 2" key="1">
    <citation type="submission" date="2019-11" db="EMBL/GenBank/DDBJ databases">
        <title>Description of Pedobacter sp. LMG 31462T.</title>
        <authorList>
            <person name="Carlier A."/>
            <person name="Qi S."/>
            <person name="Vandamme P."/>
        </authorList>
    </citation>
    <scope>NUCLEOTIDE SEQUENCE [LARGE SCALE GENOMIC DNA]</scope>
    <source>
        <strain evidence="1 2">LMG 31462</strain>
    </source>
</reference>
<organism evidence="1 2">
    <name type="scientific">Pedobacter gandavensis</name>
    <dbReference type="NCBI Taxonomy" id="2679963"/>
    <lineage>
        <taxon>Bacteria</taxon>
        <taxon>Pseudomonadati</taxon>
        <taxon>Bacteroidota</taxon>
        <taxon>Sphingobacteriia</taxon>
        <taxon>Sphingobacteriales</taxon>
        <taxon>Sphingobacteriaceae</taxon>
        <taxon>Pedobacter</taxon>
    </lineage>
</organism>
<dbReference type="Proteomes" id="UP000636110">
    <property type="component" value="Unassembled WGS sequence"/>
</dbReference>